<accession>A0A3M2LP46</accession>
<keyword evidence="1" id="KW-0812">Transmembrane</keyword>
<protein>
    <submittedName>
        <fullName evidence="2">Uncharacterized protein</fullName>
    </submittedName>
</protein>
<feature type="transmembrane region" description="Helical" evidence="1">
    <location>
        <begin position="129"/>
        <end position="150"/>
    </location>
</feature>
<gene>
    <name evidence="2" type="ORF">EBO15_31365</name>
</gene>
<keyword evidence="3" id="KW-1185">Reference proteome</keyword>
<evidence type="ECO:0000313" key="3">
    <source>
        <dbReference type="Proteomes" id="UP000282674"/>
    </source>
</evidence>
<reference evidence="2 3" key="1">
    <citation type="submission" date="2018-10" db="EMBL/GenBank/DDBJ databases">
        <title>Isolation from soil.</title>
        <authorList>
            <person name="Hu J."/>
        </authorList>
    </citation>
    <scope>NUCLEOTIDE SEQUENCE [LARGE SCALE GENOMIC DNA]</scope>
    <source>
        <strain evidence="2 3">NEAU-Ht49</strain>
    </source>
</reference>
<feature type="transmembrane region" description="Helical" evidence="1">
    <location>
        <begin position="157"/>
        <end position="178"/>
    </location>
</feature>
<sequence length="301" mass="32870">MTRPTPRSVRRKLARLGDREKAKLAKHGFGPFYALEYMASEGDGARLIDSVLALYTETGRRLRRPDDAANAARAKQRARTFRDELLAGRLPATPRMGLYGVLASWAVIWSIVVVVVPGGMYVMTLTSEWLGVVVPIGGFALILIICGYISMHGHVQAWAAVLPLLLVLVGVVAATWPLHLMYKGEDMRGELVRVWTTDKGGKTEQRHCRVAFDDAGTRREIEVGGCSGHVAKLYRARTGEGVPVRFILSSGGVGSRLGTRDGLSVTWQAYTAGTGLVLLAGLTTWGVTEAVRHRRRPSRPV</sequence>
<evidence type="ECO:0000256" key="1">
    <source>
        <dbReference type="SAM" id="Phobius"/>
    </source>
</evidence>
<dbReference type="RefSeq" id="WP_122198087.1">
    <property type="nucleotide sequence ID" value="NZ_JBHSKC010000036.1"/>
</dbReference>
<dbReference type="Proteomes" id="UP000282674">
    <property type="component" value="Unassembled WGS sequence"/>
</dbReference>
<feature type="transmembrane region" description="Helical" evidence="1">
    <location>
        <begin position="98"/>
        <end position="123"/>
    </location>
</feature>
<dbReference type="EMBL" id="RFFG01000077">
    <property type="protein sequence ID" value="RMI38876.1"/>
    <property type="molecule type" value="Genomic_DNA"/>
</dbReference>
<proteinExistence type="predicted"/>
<keyword evidence="1" id="KW-1133">Transmembrane helix</keyword>
<name>A0A3M2LP46_9ACTN</name>
<organism evidence="2 3">
    <name type="scientific">Actinomadura harenae</name>
    <dbReference type="NCBI Taxonomy" id="2483351"/>
    <lineage>
        <taxon>Bacteria</taxon>
        <taxon>Bacillati</taxon>
        <taxon>Actinomycetota</taxon>
        <taxon>Actinomycetes</taxon>
        <taxon>Streptosporangiales</taxon>
        <taxon>Thermomonosporaceae</taxon>
        <taxon>Actinomadura</taxon>
    </lineage>
</organism>
<dbReference type="AlphaFoldDB" id="A0A3M2LP46"/>
<evidence type="ECO:0000313" key="2">
    <source>
        <dbReference type="EMBL" id="RMI38876.1"/>
    </source>
</evidence>
<keyword evidence="1" id="KW-0472">Membrane</keyword>
<comment type="caution">
    <text evidence="2">The sequence shown here is derived from an EMBL/GenBank/DDBJ whole genome shotgun (WGS) entry which is preliminary data.</text>
</comment>
<feature type="transmembrane region" description="Helical" evidence="1">
    <location>
        <begin position="267"/>
        <end position="287"/>
    </location>
</feature>